<proteinExistence type="predicted"/>
<protein>
    <submittedName>
        <fullName evidence="1">Uncharacterized protein</fullName>
    </submittedName>
</protein>
<keyword evidence="2" id="KW-1185">Reference proteome</keyword>
<accession>A0ABV6AAM9</accession>
<gene>
    <name evidence="1" type="ORF">ACFFQA_33950</name>
</gene>
<sequence>MRMAALPHSVAATSQAEHDNAITHDYPVFSVPTEVIAALS</sequence>
<organism evidence="1 2">
    <name type="scientific">Allokutzneria oryzae</name>
    <dbReference type="NCBI Taxonomy" id="1378989"/>
    <lineage>
        <taxon>Bacteria</taxon>
        <taxon>Bacillati</taxon>
        <taxon>Actinomycetota</taxon>
        <taxon>Actinomycetes</taxon>
        <taxon>Pseudonocardiales</taxon>
        <taxon>Pseudonocardiaceae</taxon>
        <taxon>Allokutzneria</taxon>
    </lineage>
</organism>
<dbReference type="Proteomes" id="UP001589693">
    <property type="component" value="Unassembled WGS sequence"/>
</dbReference>
<reference evidence="1 2" key="1">
    <citation type="submission" date="2024-09" db="EMBL/GenBank/DDBJ databases">
        <authorList>
            <person name="Sun Q."/>
            <person name="Mori K."/>
        </authorList>
    </citation>
    <scope>NUCLEOTIDE SEQUENCE [LARGE SCALE GENOMIC DNA]</scope>
    <source>
        <strain evidence="1 2">TBRC 7907</strain>
    </source>
</reference>
<dbReference type="RefSeq" id="WP_377861199.1">
    <property type="nucleotide sequence ID" value="NZ_JBHLZU010000032.1"/>
</dbReference>
<evidence type="ECO:0000313" key="1">
    <source>
        <dbReference type="EMBL" id="MFB9908969.1"/>
    </source>
</evidence>
<dbReference type="EMBL" id="JBHLZU010000032">
    <property type="protein sequence ID" value="MFB9908969.1"/>
    <property type="molecule type" value="Genomic_DNA"/>
</dbReference>
<evidence type="ECO:0000313" key="2">
    <source>
        <dbReference type="Proteomes" id="UP001589693"/>
    </source>
</evidence>
<comment type="caution">
    <text evidence="1">The sequence shown here is derived from an EMBL/GenBank/DDBJ whole genome shotgun (WGS) entry which is preliminary data.</text>
</comment>
<name>A0ABV6AAM9_9PSEU</name>